<feature type="chain" id="PRO_5027025397" evidence="1">
    <location>
        <begin position="24"/>
        <end position="194"/>
    </location>
</feature>
<organism evidence="3 4">
    <name type="scientific">Drosophila lebanonensis</name>
    <name type="common">Fruit fly</name>
    <name type="synonym">Scaptodrosophila lebanonensis</name>
    <dbReference type="NCBI Taxonomy" id="7225"/>
    <lineage>
        <taxon>Eukaryota</taxon>
        <taxon>Metazoa</taxon>
        <taxon>Ecdysozoa</taxon>
        <taxon>Arthropoda</taxon>
        <taxon>Hexapoda</taxon>
        <taxon>Insecta</taxon>
        <taxon>Pterygota</taxon>
        <taxon>Neoptera</taxon>
        <taxon>Endopterygota</taxon>
        <taxon>Diptera</taxon>
        <taxon>Brachycera</taxon>
        <taxon>Muscomorpha</taxon>
        <taxon>Ephydroidea</taxon>
        <taxon>Drosophilidae</taxon>
        <taxon>Scaptodrosophila</taxon>
    </lineage>
</organism>
<dbReference type="OrthoDB" id="7882608at2759"/>
<feature type="signal peptide" evidence="1">
    <location>
        <begin position="1"/>
        <end position="23"/>
    </location>
</feature>
<dbReference type="SMART" id="SM00034">
    <property type="entry name" value="CLECT"/>
    <property type="match status" value="1"/>
</dbReference>
<reference evidence="4" key="1">
    <citation type="submission" date="2025-08" db="UniProtKB">
        <authorList>
            <consortium name="RefSeq"/>
        </authorList>
    </citation>
    <scope>IDENTIFICATION</scope>
    <source>
        <strain evidence="4">11010-0011.00</strain>
        <tissue evidence="4">Whole body</tissue>
    </source>
</reference>
<sequence>MQLLRTLSSLGLISFFIINIDEAESVGSCHYFSEYKVDWFDALFACQLMKLCLADLRTKTAFDMVEQELLPDEDKNADYWIGLNGYEKHKYTYVSDNSALEYMPPNTKLTLNKPCGYIKKNGKSETGSYTLATDNCGMKKQFICSDSEWCNGNPTNSSFVLGWIIEPPCYIEDDILDLLGLKGLVPKSNKIHKG</sequence>
<name>A0A6J2UH11_DROLE</name>
<feature type="domain" description="C-type lectin" evidence="2">
    <location>
        <begin position="25"/>
        <end position="145"/>
    </location>
</feature>
<evidence type="ECO:0000259" key="2">
    <source>
        <dbReference type="PROSITE" id="PS50041"/>
    </source>
</evidence>
<gene>
    <name evidence="4" type="primary">LOC115634267</name>
</gene>
<dbReference type="InterPro" id="IPR016187">
    <property type="entry name" value="CTDL_fold"/>
</dbReference>
<accession>A0A6J2UH11</accession>
<dbReference type="InterPro" id="IPR016186">
    <property type="entry name" value="C-type_lectin-like/link_sf"/>
</dbReference>
<evidence type="ECO:0000313" key="3">
    <source>
        <dbReference type="Proteomes" id="UP000504634"/>
    </source>
</evidence>
<dbReference type="SUPFAM" id="SSF56436">
    <property type="entry name" value="C-type lectin-like"/>
    <property type="match status" value="1"/>
</dbReference>
<dbReference type="AlphaFoldDB" id="A0A6J2UH11"/>
<dbReference type="InterPro" id="IPR001304">
    <property type="entry name" value="C-type_lectin-like"/>
</dbReference>
<keyword evidence="1" id="KW-0732">Signal</keyword>
<proteinExistence type="predicted"/>
<evidence type="ECO:0000256" key="1">
    <source>
        <dbReference type="SAM" id="SignalP"/>
    </source>
</evidence>
<evidence type="ECO:0000313" key="4">
    <source>
        <dbReference type="RefSeq" id="XP_030387756.1"/>
    </source>
</evidence>
<dbReference type="RefSeq" id="XP_030387756.1">
    <property type="nucleotide sequence ID" value="XM_030531896.1"/>
</dbReference>
<dbReference type="PROSITE" id="PS50041">
    <property type="entry name" value="C_TYPE_LECTIN_2"/>
    <property type="match status" value="1"/>
</dbReference>
<dbReference type="Pfam" id="PF00059">
    <property type="entry name" value="Lectin_C"/>
    <property type="match status" value="1"/>
</dbReference>
<keyword evidence="3" id="KW-1185">Reference proteome</keyword>
<dbReference type="GeneID" id="115634267"/>
<dbReference type="Proteomes" id="UP000504634">
    <property type="component" value="Unplaced"/>
</dbReference>
<dbReference type="Gene3D" id="3.10.100.10">
    <property type="entry name" value="Mannose-Binding Protein A, subunit A"/>
    <property type="match status" value="1"/>
</dbReference>
<protein>
    <submittedName>
        <fullName evidence="4">Lectin BRA-3-like</fullName>
    </submittedName>
</protein>